<gene>
    <name evidence="1" type="ORF">MT2528_2674</name>
</gene>
<name>A0ABY1HGV6_9GAMM</name>
<accession>A0ABY1HGV6</accession>
<proteinExistence type="predicted"/>
<protein>
    <submittedName>
        <fullName evidence="1">Uncharacterized protein</fullName>
    </submittedName>
</protein>
<evidence type="ECO:0000313" key="1">
    <source>
        <dbReference type="EMBL" id="SGY93945.1"/>
    </source>
</evidence>
<comment type="caution">
    <text evidence="1">The sequence shown here is derived from an EMBL/GenBank/DDBJ whole genome shotgun (WGS) entry which is preliminary data.</text>
</comment>
<organism evidence="1 2">
    <name type="scientific">Moritella viscosa</name>
    <dbReference type="NCBI Taxonomy" id="80854"/>
    <lineage>
        <taxon>Bacteria</taxon>
        <taxon>Pseudomonadati</taxon>
        <taxon>Pseudomonadota</taxon>
        <taxon>Gammaproteobacteria</taxon>
        <taxon>Alteromonadales</taxon>
        <taxon>Moritellaceae</taxon>
        <taxon>Moritella</taxon>
    </lineage>
</organism>
<keyword evidence="2" id="KW-1185">Reference proteome</keyword>
<reference evidence="1 2" key="1">
    <citation type="submission" date="2016-11" db="EMBL/GenBank/DDBJ databases">
        <authorList>
            <person name="Klemetsen T."/>
        </authorList>
    </citation>
    <scope>NUCLEOTIDE SEQUENCE [LARGE SCALE GENOMIC DNA]</scope>
    <source>
        <strain evidence="1">MT 2528</strain>
    </source>
</reference>
<dbReference type="RefSeq" id="WP_075472517.1">
    <property type="nucleotide sequence ID" value="NZ_CAWQZC010000153.1"/>
</dbReference>
<evidence type="ECO:0000313" key="2">
    <source>
        <dbReference type="Proteomes" id="UP000182660"/>
    </source>
</evidence>
<dbReference type="GeneID" id="61296510"/>
<dbReference type="Proteomes" id="UP000182660">
    <property type="component" value="Unassembled WGS sequence"/>
</dbReference>
<dbReference type="EMBL" id="FPLJ01000060">
    <property type="protein sequence ID" value="SGY93945.1"/>
    <property type="molecule type" value="Genomic_DNA"/>
</dbReference>
<sequence length="88" mass="9489">MLFTTNNSDFFLVYNNLGIGTDSDVLIFLFNRNEITDYSEILSISSQITESEAAELISKGASLQATKNSIVPLKGEAITGAVNATNQP</sequence>